<dbReference type="Pfam" id="PF00226">
    <property type="entry name" value="DnaJ"/>
    <property type="match status" value="1"/>
</dbReference>
<reference evidence="3" key="1">
    <citation type="journal article" date="2022" name="Genome Biol. Evol.">
        <title>A New Gene Family Diagnostic for Intracellular Biomineralization of Amorphous Ca Carbonates by Cyanobacteria.</title>
        <authorList>
            <person name="Benzerara K."/>
            <person name="Duprat E."/>
            <person name="Bitard-Feildel T."/>
            <person name="Caumes G."/>
            <person name="Cassier-Chauvat C."/>
            <person name="Chauvat F."/>
            <person name="Dezi M."/>
            <person name="Diop S.I."/>
            <person name="Gaschignard G."/>
            <person name="Gorgen S."/>
            <person name="Gugger M."/>
            <person name="Lopez-Garcia P."/>
            <person name="Millet M."/>
            <person name="Skouri-Panet F."/>
            <person name="Moreira D."/>
            <person name="Callebaut I."/>
        </authorList>
    </citation>
    <scope>NUCLEOTIDE SEQUENCE</scope>
    <source>
        <strain evidence="3">G9</strain>
    </source>
</reference>
<reference evidence="3" key="2">
    <citation type="submission" date="2022-01" db="EMBL/GenBank/DDBJ databases">
        <authorList>
            <person name="Zivanovic Y."/>
            <person name="Moreira D."/>
            <person name="Lopez-Garcia P."/>
        </authorList>
    </citation>
    <scope>NUCLEOTIDE SEQUENCE</scope>
    <source>
        <strain evidence="3">G9</strain>
    </source>
</reference>
<dbReference type="Gene3D" id="2.60.260.20">
    <property type="entry name" value="Urease metallochaperone UreE, N-terminal domain"/>
    <property type="match status" value="2"/>
</dbReference>
<dbReference type="CDD" id="cd06257">
    <property type="entry name" value="DnaJ"/>
    <property type="match status" value="1"/>
</dbReference>
<evidence type="ECO:0000313" key="3">
    <source>
        <dbReference type="EMBL" id="MDG2989733.1"/>
    </source>
</evidence>
<name>A0ABT6EX99_9SYNE</name>
<sequence>MASTDFKDYYQILGVAKTATEKEIRTAFKRLARKYHPDLNPGDLSAEEKFKEINEAHEVLSDPEKRQKYDQFGRYWQQASPDAGTPGSGFGFDVGGFNVSGFDGDFSRYANFDEFINELLGNFAGQGAAPGGTWGASPYGSSSTGVPGSDIEGDVRLSFPEAFQGTEKQFQIGTEKVTVRIPAGVKPGSRIRLKGKGNVNPLGQVRGDLYLKVILEPHPLFRFEDEQLVFDLPLAADEAALGTQLDIPTPSGTVKLNIPSGTKSGQLLRLKGKGWPQAKGVQGDLIAKIQIVPPKPLSEPERELYEKLSHLRTMDPRAQMPKVF</sequence>
<dbReference type="PROSITE" id="PS00636">
    <property type="entry name" value="DNAJ_1"/>
    <property type="match status" value="1"/>
</dbReference>
<dbReference type="InterPro" id="IPR036869">
    <property type="entry name" value="J_dom_sf"/>
</dbReference>
<gene>
    <name evidence="3" type="ORF">L3556_02105</name>
</gene>
<organism evidence="3 4">
    <name type="scientific">Candidatus Synechococcus calcipolaris G9</name>
    <dbReference type="NCBI Taxonomy" id="1497997"/>
    <lineage>
        <taxon>Bacteria</taxon>
        <taxon>Bacillati</taxon>
        <taxon>Cyanobacteriota</taxon>
        <taxon>Cyanophyceae</taxon>
        <taxon>Synechococcales</taxon>
        <taxon>Synechococcaceae</taxon>
        <taxon>Synechococcus</taxon>
    </lineage>
</organism>
<feature type="domain" description="J" evidence="2">
    <location>
        <begin position="8"/>
        <end position="73"/>
    </location>
</feature>
<accession>A0ABT6EX99</accession>
<dbReference type="Pfam" id="PF01556">
    <property type="entry name" value="DnaJ_C"/>
    <property type="match status" value="1"/>
</dbReference>
<dbReference type="InterPro" id="IPR018253">
    <property type="entry name" value="DnaJ_domain_CS"/>
</dbReference>
<dbReference type="EMBL" id="JAKKUT010000001">
    <property type="protein sequence ID" value="MDG2989733.1"/>
    <property type="molecule type" value="Genomic_DNA"/>
</dbReference>
<dbReference type="PANTHER" id="PTHR43096">
    <property type="entry name" value="DNAJ HOMOLOG 1, MITOCHONDRIAL-RELATED"/>
    <property type="match status" value="1"/>
</dbReference>
<comment type="caution">
    <text evidence="3">The sequence shown here is derived from an EMBL/GenBank/DDBJ whole genome shotgun (WGS) entry which is preliminary data.</text>
</comment>
<keyword evidence="1" id="KW-0143">Chaperone</keyword>
<dbReference type="InterPro" id="IPR001623">
    <property type="entry name" value="DnaJ_domain"/>
</dbReference>
<dbReference type="SUPFAM" id="SSF49493">
    <property type="entry name" value="HSP40/DnaJ peptide-binding domain"/>
    <property type="match status" value="2"/>
</dbReference>
<dbReference type="InterPro" id="IPR002939">
    <property type="entry name" value="DnaJ_C"/>
</dbReference>
<dbReference type="SUPFAM" id="SSF46565">
    <property type="entry name" value="Chaperone J-domain"/>
    <property type="match status" value="1"/>
</dbReference>
<dbReference type="PROSITE" id="PS50076">
    <property type="entry name" value="DNAJ_2"/>
    <property type="match status" value="1"/>
</dbReference>
<proteinExistence type="predicted"/>
<dbReference type="InterPro" id="IPR008971">
    <property type="entry name" value="HSP40/DnaJ_pept-bd"/>
</dbReference>
<dbReference type="SMART" id="SM00271">
    <property type="entry name" value="DnaJ"/>
    <property type="match status" value="1"/>
</dbReference>
<dbReference type="RefSeq" id="WP_277865648.1">
    <property type="nucleotide sequence ID" value="NZ_JAKKUT010000001.1"/>
</dbReference>
<dbReference type="Proteomes" id="UP001154265">
    <property type="component" value="Unassembled WGS sequence"/>
</dbReference>
<evidence type="ECO:0000313" key="4">
    <source>
        <dbReference type="Proteomes" id="UP001154265"/>
    </source>
</evidence>
<dbReference type="PANTHER" id="PTHR43096:SF48">
    <property type="entry name" value="CHAPERONE PROTEIN DNAJ"/>
    <property type="match status" value="1"/>
</dbReference>
<keyword evidence="4" id="KW-1185">Reference proteome</keyword>
<dbReference type="PRINTS" id="PR00625">
    <property type="entry name" value="JDOMAIN"/>
</dbReference>
<protein>
    <submittedName>
        <fullName evidence="3">J domain-containing protein</fullName>
    </submittedName>
</protein>
<evidence type="ECO:0000259" key="2">
    <source>
        <dbReference type="PROSITE" id="PS50076"/>
    </source>
</evidence>
<dbReference type="Gene3D" id="1.10.287.110">
    <property type="entry name" value="DnaJ domain"/>
    <property type="match status" value="1"/>
</dbReference>
<dbReference type="CDD" id="cd10747">
    <property type="entry name" value="DnaJ_C"/>
    <property type="match status" value="1"/>
</dbReference>
<evidence type="ECO:0000256" key="1">
    <source>
        <dbReference type="ARBA" id="ARBA00023186"/>
    </source>
</evidence>